<evidence type="ECO:0000313" key="2">
    <source>
        <dbReference type="EMBL" id="KAI0305829.1"/>
    </source>
</evidence>
<keyword evidence="3" id="KW-1185">Reference proteome</keyword>
<feature type="chain" id="PRO_5042186666" description="Secreted protein" evidence="1">
    <location>
        <begin position="27"/>
        <end position="104"/>
    </location>
</feature>
<evidence type="ECO:0008006" key="4">
    <source>
        <dbReference type="Google" id="ProtNLM"/>
    </source>
</evidence>
<dbReference type="Proteomes" id="UP001203297">
    <property type="component" value="Unassembled WGS sequence"/>
</dbReference>
<feature type="signal peptide" evidence="1">
    <location>
        <begin position="1"/>
        <end position="26"/>
    </location>
</feature>
<evidence type="ECO:0000256" key="1">
    <source>
        <dbReference type="SAM" id="SignalP"/>
    </source>
</evidence>
<organism evidence="2 3">
    <name type="scientific">Multifurca ochricompacta</name>
    <dbReference type="NCBI Taxonomy" id="376703"/>
    <lineage>
        <taxon>Eukaryota</taxon>
        <taxon>Fungi</taxon>
        <taxon>Dikarya</taxon>
        <taxon>Basidiomycota</taxon>
        <taxon>Agaricomycotina</taxon>
        <taxon>Agaricomycetes</taxon>
        <taxon>Russulales</taxon>
        <taxon>Russulaceae</taxon>
        <taxon>Multifurca</taxon>
    </lineage>
</organism>
<sequence>MHSPVRHPSALSLCIAFLLFRPPSENMSHLACPSCATRAPTCPPWFPLWVLSNVTNKALVWVWWVKTRMENHHYQYPSVRSSVSHCLTLSNTSRRAHSSQAICA</sequence>
<dbReference type="EMBL" id="WTXG01000004">
    <property type="protein sequence ID" value="KAI0305829.1"/>
    <property type="molecule type" value="Genomic_DNA"/>
</dbReference>
<reference evidence="2" key="1">
    <citation type="journal article" date="2022" name="New Phytol.">
        <title>Evolutionary transition to the ectomycorrhizal habit in the genomes of a hyperdiverse lineage of mushroom-forming fungi.</title>
        <authorList>
            <person name="Looney B."/>
            <person name="Miyauchi S."/>
            <person name="Morin E."/>
            <person name="Drula E."/>
            <person name="Courty P.E."/>
            <person name="Kohler A."/>
            <person name="Kuo A."/>
            <person name="LaButti K."/>
            <person name="Pangilinan J."/>
            <person name="Lipzen A."/>
            <person name="Riley R."/>
            <person name="Andreopoulos W."/>
            <person name="He G."/>
            <person name="Johnson J."/>
            <person name="Nolan M."/>
            <person name="Tritt A."/>
            <person name="Barry K.W."/>
            <person name="Grigoriev I.V."/>
            <person name="Nagy L.G."/>
            <person name="Hibbett D."/>
            <person name="Henrissat B."/>
            <person name="Matheny P.B."/>
            <person name="Labbe J."/>
            <person name="Martin F.M."/>
        </authorList>
    </citation>
    <scope>NUCLEOTIDE SEQUENCE</scope>
    <source>
        <strain evidence="2">BPL690</strain>
    </source>
</reference>
<comment type="caution">
    <text evidence="2">The sequence shown here is derived from an EMBL/GenBank/DDBJ whole genome shotgun (WGS) entry which is preliminary data.</text>
</comment>
<dbReference type="AlphaFoldDB" id="A0AAD4M9M2"/>
<protein>
    <recommendedName>
        <fullName evidence="4">Secreted protein</fullName>
    </recommendedName>
</protein>
<keyword evidence="1" id="KW-0732">Signal</keyword>
<accession>A0AAD4M9M2</accession>
<name>A0AAD4M9M2_9AGAM</name>
<proteinExistence type="predicted"/>
<evidence type="ECO:0000313" key="3">
    <source>
        <dbReference type="Proteomes" id="UP001203297"/>
    </source>
</evidence>
<gene>
    <name evidence="2" type="ORF">B0F90DRAFT_1693818</name>
</gene>